<evidence type="ECO:0000256" key="7">
    <source>
        <dbReference type="ARBA" id="ARBA00022839"/>
    </source>
</evidence>
<evidence type="ECO:0000256" key="8">
    <source>
        <dbReference type="ARBA" id="ARBA00023242"/>
    </source>
</evidence>
<dbReference type="InterPro" id="IPR048841">
    <property type="entry name" value="PAN2_N"/>
</dbReference>
<proteinExistence type="inferred from homology"/>
<evidence type="ECO:0000313" key="11">
    <source>
        <dbReference type="EMBL" id="NWT77051.1"/>
    </source>
</evidence>
<comment type="catalytic activity">
    <reaction evidence="1">
        <text>Exonucleolytic cleavage of poly(A) to 5'-AMP.</text>
        <dbReference type="EC" id="3.1.13.4"/>
    </reaction>
</comment>
<evidence type="ECO:0000256" key="1">
    <source>
        <dbReference type="ARBA" id="ARBA00001663"/>
    </source>
</evidence>
<keyword evidence="4" id="KW-0540">Nuclease</keyword>
<evidence type="ECO:0000256" key="5">
    <source>
        <dbReference type="ARBA" id="ARBA00022723"/>
    </source>
</evidence>
<dbReference type="InterPro" id="IPR030843">
    <property type="entry name" value="PAN2"/>
</dbReference>
<dbReference type="EMBL" id="VYZK01001678">
    <property type="protein sequence ID" value="NWT77051.1"/>
    <property type="molecule type" value="Genomic_DNA"/>
</dbReference>
<protein>
    <submittedName>
        <fullName evidence="11">PAN2 protein</fullName>
    </submittedName>
</protein>
<dbReference type="InterPro" id="IPR028881">
    <property type="entry name" value="PAN2_UCH_dom"/>
</dbReference>
<dbReference type="SMART" id="SM00479">
    <property type="entry name" value="EXOIII"/>
    <property type="match status" value="1"/>
</dbReference>
<keyword evidence="3" id="KW-0507">mRNA processing</keyword>
<dbReference type="InterPro" id="IPR015943">
    <property type="entry name" value="WD40/YVTN_repeat-like_dom_sf"/>
</dbReference>
<organism evidence="11 12">
    <name type="scientific">Prunella himalayana</name>
    <dbReference type="NCBI Taxonomy" id="670356"/>
    <lineage>
        <taxon>Eukaryota</taxon>
        <taxon>Metazoa</taxon>
        <taxon>Chordata</taxon>
        <taxon>Craniata</taxon>
        <taxon>Vertebrata</taxon>
        <taxon>Euteleostomi</taxon>
        <taxon>Archelosauria</taxon>
        <taxon>Archosauria</taxon>
        <taxon>Dinosauria</taxon>
        <taxon>Saurischia</taxon>
        <taxon>Theropoda</taxon>
        <taxon>Coelurosauria</taxon>
        <taxon>Aves</taxon>
        <taxon>Neognathae</taxon>
        <taxon>Neoaves</taxon>
        <taxon>Telluraves</taxon>
        <taxon>Australaves</taxon>
        <taxon>Passeriformes</taxon>
        <taxon>Passeroidea</taxon>
        <taxon>Prunellidae</taxon>
        <taxon>Prunella</taxon>
    </lineage>
</organism>
<evidence type="ECO:0000256" key="2">
    <source>
        <dbReference type="ARBA" id="ARBA00022490"/>
    </source>
</evidence>
<keyword evidence="5" id="KW-0479">Metal-binding</keyword>
<dbReference type="GO" id="GO:0004535">
    <property type="term" value="F:poly(A)-specific ribonuclease activity"/>
    <property type="evidence" value="ECO:0007669"/>
    <property type="project" value="UniProtKB-EC"/>
</dbReference>
<evidence type="ECO:0000256" key="4">
    <source>
        <dbReference type="ARBA" id="ARBA00022722"/>
    </source>
</evidence>
<feature type="non-terminal residue" evidence="11">
    <location>
        <position position="1092"/>
    </location>
</feature>
<dbReference type="Pfam" id="PF13423">
    <property type="entry name" value="UCH_1"/>
    <property type="match status" value="1"/>
</dbReference>
<keyword evidence="2" id="KW-0963">Cytoplasm</keyword>
<keyword evidence="8" id="KW-0539">Nucleus</keyword>
<dbReference type="OrthoDB" id="16516at2759"/>
<dbReference type="SUPFAM" id="SSF54001">
    <property type="entry name" value="Cysteine proteinases"/>
    <property type="match status" value="1"/>
</dbReference>
<evidence type="ECO:0000256" key="9">
    <source>
        <dbReference type="SAM" id="MobiDB-lite"/>
    </source>
</evidence>
<dbReference type="Pfam" id="PF20770">
    <property type="entry name" value="PAN2_N"/>
    <property type="match status" value="1"/>
</dbReference>
<dbReference type="GO" id="GO:0003676">
    <property type="term" value="F:nucleic acid binding"/>
    <property type="evidence" value="ECO:0007669"/>
    <property type="project" value="InterPro"/>
</dbReference>
<reference evidence="11 12" key="1">
    <citation type="submission" date="2019-09" db="EMBL/GenBank/DDBJ databases">
        <title>Bird 10,000 Genomes (B10K) Project - Family phase.</title>
        <authorList>
            <person name="Zhang G."/>
        </authorList>
    </citation>
    <scope>NUCLEOTIDE SEQUENCE [LARGE SCALE GENOMIC DNA]</scope>
    <source>
        <strain evidence="11">B10K-DU-013-18</strain>
        <tissue evidence="11">Muscle</tissue>
    </source>
</reference>
<dbReference type="GO" id="GO:0031251">
    <property type="term" value="C:PAN complex"/>
    <property type="evidence" value="ECO:0007669"/>
    <property type="project" value="InterPro"/>
</dbReference>
<dbReference type="PANTHER" id="PTHR15728:SF0">
    <property type="entry name" value="PAN2-PAN3 DEADENYLATION COMPLEX CATALYTIC SUBUNIT PAN2"/>
    <property type="match status" value="1"/>
</dbReference>
<keyword evidence="12" id="KW-1185">Reference proteome</keyword>
<dbReference type="InterPro" id="IPR050785">
    <property type="entry name" value="PAN2-PAN3_catalytic_subunit"/>
</dbReference>
<dbReference type="GO" id="GO:0046872">
    <property type="term" value="F:metal ion binding"/>
    <property type="evidence" value="ECO:0007669"/>
    <property type="project" value="UniProtKB-KW"/>
</dbReference>
<feature type="region of interest" description="Disordered" evidence="9">
    <location>
        <begin position="1068"/>
        <end position="1092"/>
    </location>
</feature>
<dbReference type="Proteomes" id="UP000566454">
    <property type="component" value="Unassembled WGS sequence"/>
</dbReference>
<dbReference type="Pfam" id="PF00929">
    <property type="entry name" value="RNase_T"/>
    <property type="match status" value="1"/>
</dbReference>
<evidence type="ECO:0000259" key="10">
    <source>
        <dbReference type="PROSITE" id="PS50235"/>
    </source>
</evidence>
<dbReference type="PANTHER" id="PTHR15728">
    <property type="entry name" value="DEADENYLATION COMPLEX CATALYTIC SUBUNIT PAN2"/>
    <property type="match status" value="1"/>
</dbReference>
<gene>
    <name evidence="11" type="primary">Pan2</name>
    <name evidence="11" type="ORF">PRUHIM_R04296</name>
</gene>
<feature type="non-terminal residue" evidence="11">
    <location>
        <position position="1"/>
    </location>
</feature>
<dbReference type="GO" id="GO:0000289">
    <property type="term" value="P:nuclear-transcribed mRNA poly(A) tail shortening"/>
    <property type="evidence" value="ECO:0007669"/>
    <property type="project" value="InterPro"/>
</dbReference>
<dbReference type="AlphaFoldDB" id="A0A7K5RBF4"/>
<dbReference type="InterPro" id="IPR012337">
    <property type="entry name" value="RNaseH-like_sf"/>
</dbReference>
<evidence type="ECO:0000256" key="6">
    <source>
        <dbReference type="ARBA" id="ARBA00022801"/>
    </source>
</evidence>
<dbReference type="PROSITE" id="PS50235">
    <property type="entry name" value="USP_3"/>
    <property type="match status" value="1"/>
</dbReference>
<dbReference type="HAMAP" id="MF_03182">
    <property type="entry name" value="PAN2"/>
    <property type="match status" value="1"/>
</dbReference>
<dbReference type="CDD" id="cd06143">
    <property type="entry name" value="PAN2_exo"/>
    <property type="match status" value="1"/>
</dbReference>
<feature type="domain" description="USP" evidence="10">
    <location>
        <begin position="412"/>
        <end position="814"/>
    </location>
</feature>
<evidence type="ECO:0000313" key="12">
    <source>
        <dbReference type="Proteomes" id="UP000566454"/>
    </source>
</evidence>
<dbReference type="InterPro" id="IPR036397">
    <property type="entry name" value="RNaseH_sf"/>
</dbReference>
<keyword evidence="7" id="KW-0269">Exonuclease</keyword>
<dbReference type="Gene3D" id="3.30.420.10">
    <property type="entry name" value="Ribonuclease H-like superfamily/Ribonuclease H"/>
    <property type="match status" value="1"/>
</dbReference>
<keyword evidence="6" id="KW-0378">Hydrolase</keyword>
<dbReference type="GO" id="GO:0000932">
    <property type="term" value="C:P-body"/>
    <property type="evidence" value="ECO:0007669"/>
    <property type="project" value="TreeGrafter"/>
</dbReference>
<dbReference type="FunFam" id="3.90.70.10:FF:000017">
    <property type="entry name" value="PAN2-PAN3 deadenylation complex catalytic subunit PAN2"/>
    <property type="match status" value="1"/>
</dbReference>
<dbReference type="InterPro" id="IPR028889">
    <property type="entry name" value="USP"/>
</dbReference>
<dbReference type="Gene3D" id="3.90.70.10">
    <property type="entry name" value="Cysteine proteinases"/>
    <property type="match status" value="1"/>
</dbReference>
<dbReference type="SUPFAM" id="SSF53098">
    <property type="entry name" value="Ribonuclease H-like"/>
    <property type="match status" value="1"/>
</dbReference>
<dbReference type="InterPro" id="IPR038765">
    <property type="entry name" value="Papain-like_cys_pep_sf"/>
</dbReference>
<comment type="caution">
    <text evidence="11">The sequence shown here is derived from an EMBL/GenBank/DDBJ whole genome shotgun (WGS) entry which is preliminary data.</text>
</comment>
<dbReference type="FunFam" id="3.30.420.10:FF:000011">
    <property type="entry name" value="PAN2-PAN3 deadenylation complex catalytic subunit PAN2"/>
    <property type="match status" value="1"/>
</dbReference>
<dbReference type="GO" id="GO:0006397">
    <property type="term" value="P:mRNA processing"/>
    <property type="evidence" value="ECO:0007669"/>
    <property type="project" value="UniProtKB-KW"/>
</dbReference>
<evidence type="ECO:0000256" key="3">
    <source>
        <dbReference type="ARBA" id="ARBA00022664"/>
    </source>
</evidence>
<dbReference type="InterPro" id="IPR036322">
    <property type="entry name" value="WD40_repeat_dom_sf"/>
</dbReference>
<accession>A0A7K5RBF4</accession>
<dbReference type="Gene3D" id="2.130.10.10">
    <property type="entry name" value="YVTN repeat-like/Quinoprotein amine dehydrogenase"/>
    <property type="match status" value="1"/>
</dbReference>
<name>A0A7K5RBF4_9PASE</name>
<dbReference type="CDD" id="cd02672">
    <property type="entry name" value="Peptidase_C19P"/>
    <property type="match status" value="1"/>
</dbReference>
<dbReference type="SUPFAM" id="SSF50978">
    <property type="entry name" value="WD40 repeat-like"/>
    <property type="match status" value="1"/>
</dbReference>
<dbReference type="InterPro" id="IPR013520">
    <property type="entry name" value="Ribonucl_H"/>
</dbReference>
<sequence length="1092" mass="123414">GHATSFFGPTLERYSSFQVNSSDDIRQIQSLENGVLFLTKTNLKYLSRGGLIIFDYLMDESEDMHSLLLTDNSTLLVAGLQNHVLEMDLNTVQETQKYTVEVPGITIMRQSNRFFFCGHTSGKVSLRDPRTFVVEHEFDAHSGSLSDFDVHGNLLVTCGFSSRMNGLACDRFLKVYDLRMMRATTPLQVHIDPFFLRFIPTYTSRLAIISQTGAVESCGIQAGAEQDERRTHNFLTLFSGTDGDVSERILGKGSSPEGGWGLKPKFRVGSCGIQDGAEQDERRTHNFLTLLSGTAGDVLKGILGKGSSPEGGVPRRAPPVDPEILRTMKKVGFIGYAPNPRTKLRNQIPYRLKEMDNEFDNFSQVPESPIGREEEPHLYRVAKKYRKVVTIKYSKLGLEDFDFKHYNKTLFAGLEPHIPNAYCNCMIQVLYFLEPVRCLVQNHLCQKEFCLGCELGLLFHMLDLSRGDPCQGSNFLRAFRTIPEASALGLILADSDEATGKVNLGRLIQSWNRFILTQLHQETQEQEGPQAYRGAGSSSFGSSGDSVIGQLFSCEMENCSMCRCGKETVRVSSTLLFTLSYPDSTEKPAKDYEFAQILKRSICLEQNTQAWCENCEKYQPTVQTRNIRCLPDVLVINCEVNSSKEADFWKTQAEYSFQKAMMKRGGFDITKGKEISLGDWKDLGNPDTGHSYPSVEELKNIWIPHAIKMRLTKSKELDVSNWSETDELSPTDDPDSVYIYDLMATVVHILDSRTGGSLVGHIKVGETYHQRKEGVTHQQWYLFNDFLIEPVDKCEAVQFDMSWKVPAILYYARRNLNSKYNLVIKNPIEASVLLAEASLARKQRKCHATFIPLMLNEMPQAGDLVGLDAEFVTLNEEEAELRSDGTKSTIKPSQMSVARITCVRGQGPNEGVPFIDDYISTQEQVVDYLTQYSGIKPGDLDAKISSKHLTTLKSTYLKLRFLIDVGVKFVGHGLQKDFRVINLMVPKDQVIDTVYLFHIPRKRMISLRFLAWYFLDLKIQGETHDSIEDARTALQLYRKYLELSPQGSEPEEFRKVLKGLYEKGRKLDWKVPEPDSQSSPKRKMSPPCPLPV</sequence>